<protein>
    <submittedName>
        <fullName evidence="1">Uncharacterized protein</fullName>
    </submittedName>
</protein>
<evidence type="ECO:0000313" key="1">
    <source>
        <dbReference type="EnsemblMetazoa" id="G16902.1:cds"/>
    </source>
</evidence>
<proteinExistence type="predicted"/>
<name>A0A8W8J230_MAGGI</name>
<organism evidence="1 2">
    <name type="scientific">Magallana gigas</name>
    <name type="common">Pacific oyster</name>
    <name type="synonym">Crassostrea gigas</name>
    <dbReference type="NCBI Taxonomy" id="29159"/>
    <lineage>
        <taxon>Eukaryota</taxon>
        <taxon>Metazoa</taxon>
        <taxon>Spiralia</taxon>
        <taxon>Lophotrochozoa</taxon>
        <taxon>Mollusca</taxon>
        <taxon>Bivalvia</taxon>
        <taxon>Autobranchia</taxon>
        <taxon>Pteriomorphia</taxon>
        <taxon>Ostreida</taxon>
        <taxon>Ostreoidea</taxon>
        <taxon>Ostreidae</taxon>
        <taxon>Magallana</taxon>
    </lineage>
</organism>
<reference evidence="1" key="1">
    <citation type="submission" date="2022-08" db="UniProtKB">
        <authorList>
            <consortium name="EnsemblMetazoa"/>
        </authorList>
    </citation>
    <scope>IDENTIFICATION</scope>
    <source>
        <strain evidence="1">05x7-T-G4-1.051#20</strain>
    </source>
</reference>
<sequence length="69" mass="7892">MSKVGEYEIVEFTDTNKVELVPVSRLVMYGSVFRVMLDLLQRKKAVLVGYAAELYGVEDIFSENYVPNQ</sequence>
<evidence type="ECO:0000313" key="2">
    <source>
        <dbReference type="Proteomes" id="UP000005408"/>
    </source>
</evidence>
<dbReference type="EnsemblMetazoa" id="G16902.1">
    <property type="protein sequence ID" value="G16902.1:cds"/>
    <property type="gene ID" value="G16902"/>
</dbReference>
<dbReference type="AlphaFoldDB" id="A0A8W8J230"/>
<accession>A0A8W8J230</accession>
<keyword evidence="2" id="KW-1185">Reference proteome</keyword>
<dbReference type="Proteomes" id="UP000005408">
    <property type="component" value="Unassembled WGS sequence"/>
</dbReference>